<sequence length="200" mass="22717">MKLLGALLLLISLTACQSQNPYVADGKPLPPAPASAAQHLDRSAYPATPRDFARYRSWRWQQLPAATNWASSEDIQQAVSNALDQRGLRPQQSDAASDLLIKTELRQEQRLRQVVDDYGGYYGRGYYGHDYYGDRYGMWGSAPRVRTYHEDVLVVRIEFYDSTSKQLLWSTSAESLADKNQRSQTLHQAVKLALDDYPPY</sequence>
<feature type="domain" description="DUF4136" evidence="2">
    <location>
        <begin position="50"/>
        <end position="199"/>
    </location>
</feature>
<feature type="signal peptide" evidence="1">
    <location>
        <begin position="1"/>
        <end position="17"/>
    </location>
</feature>
<dbReference type="Gene3D" id="3.30.160.670">
    <property type="match status" value="1"/>
</dbReference>
<organism evidence="3 4">
    <name type="scientific">Ectopseudomonas mendocina</name>
    <name type="common">Pseudomonas mendocina</name>
    <dbReference type="NCBI Taxonomy" id="300"/>
    <lineage>
        <taxon>Bacteria</taxon>
        <taxon>Pseudomonadati</taxon>
        <taxon>Pseudomonadota</taxon>
        <taxon>Gammaproteobacteria</taxon>
        <taxon>Pseudomonadales</taxon>
        <taxon>Pseudomonadaceae</taxon>
        <taxon>Ectopseudomonas</taxon>
    </lineage>
</organism>
<gene>
    <name evidence="3" type="ORF">WG219_03535</name>
</gene>
<dbReference type="EMBL" id="CP148074">
    <property type="protein sequence ID" value="WXL26561.1"/>
    <property type="molecule type" value="Genomic_DNA"/>
</dbReference>
<dbReference type="Pfam" id="PF13590">
    <property type="entry name" value="DUF4136"/>
    <property type="match status" value="1"/>
</dbReference>
<evidence type="ECO:0000313" key="3">
    <source>
        <dbReference type="EMBL" id="WXL26561.1"/>
    </source>
</evidence>
<evidence type="ECO:0000259" key="2">
    <source>
        <dbReference type="Pfam" id="PF13590"/>
    </source>
</evidence>
<accession>A0ABZ2RKF5</accession>
<evidence type="ECO:0000313" key="4">
    <source>
        <dbReference type="Proteomes" id="UP001476583"/>
    </source>
</evidence>
<name>A0ABZ2RKF5_ECTME</name>
<keyword evidence="4" id="KW-1185">Reference proteome</keyword>
<keyword evidence="1" id="KW-0732">Signal</keyword>
<dbReference type="PROSITE" id="PS51257">
    <property type="entry name" value="PROKAR_LIPOPROTEIN"/>
    <property type="match status" value="1"/>
</dbReference>
<dbReference type="Proteomes" id="UP001476583">
    <property type="component" value="Chromosome"/>
</dbReference>
<reference evidence="3 4" key="1">
    <citation type="submission" date="2024-03" db="EMBL/GenBank/DDBJ databases">
        <title>Complete genome of BD2.</title>
        <authorList>
            <person name="Cao G."/>
        </authorList>
    </citation>
    <scope>NUCLEOTIDE SEQUENCE [LARGE SCALE GENOMIC DNA]</scope>
    <source>
        <strain evidence="3 4">BD2</strain>
    </source>
</reference>
<proteinExistence type="predicted"/>
<protein>
    <submittedName>
        <fullName evidence="3">DUF4136 domain-containing protein</fullName>
    </submittedName>
</protein>
<dbReference type="InterPro" id="IPR025411">
    <property type="entry name" value="DUF4136"/>
</dbReference>
<feature type="chain" id="PRO_5047117857" evidence="1">
    <location>
        <begin position="18"/>
        <end position="200"/>
    </location>
</feature>
<evidence type="ECO:0000256" key="1">
    <source>
        <dbReference type="SAM" id="SignalP"/>
    </source>
</evidence>